<dbReference type="AlphaFoldDB" id="A0A822YT88"/>
<name>A0A822YT88_NELNU</name>
<protein>
    <submittedName>
        <fullName evidence="1">Uncharacterized protein</fullName>
    </submittedName>
</protein>
<dbReference type="Proteomes" id="UP000607653">
    <property type="component" value="Unassembled WGS sequence"/>
</dbReference>
<dbReference type="EMBL" id="DUZY01000004">
    <property type="protein sequence ID" value="DAD35710.1"/>
    <property type="molecule type" value="Genomic_DNA"/>
</dbReference>
<proteinExistence type="predicted"/>
<evidence type="ECO:0000313" key="1">
    <source>
        <dbReference type="EMBL" id="DAD35710.1"/>
    </source>
</evidence>
<accession>A0A822YT88</accession>
<organism evidence="1 2">
    <name type="scientific">Nelumbo nucifera</name>
    <name type="common">Sacred lotus</name>
    <dbReference type="NCBI Taxonomy" id="4432"/>
    <lineage>
        <taxon>Eukaryota</taxon>
        <taxon>Viridiplantae</taxon>
        <taxon>Streptophyta</taxon>
        <taxon>Embryophyta</taxon>
        <taxon>Tracheophyta</taxon>
        <taxon>Spermatophyta</taxon>
        <taxon>Magnoliopsida</taxon>
        <taxon>Proteales</taxon>
        <taxon>Nelumbonaceae</taxon>
        <taxon>Nelumbo</taxon>
    </lineage>
</organism>
<reference evidence="1 2" key="1">
    <citation type="journal article" date="2020" name="Mol. Biol. Evol.">
        <title>Distinct Expression and Methylation Patterns for Genes with Different Fates following a Single Whole-Genome Duplication in Flowering Plants.</title>
        <authorList>
            <person name="Shi T."/>
            <person name="Rahmani R.S."/>
            <person name="Gugger P.F."/>
            <person name="Wang M."/>
            <person name="Li H."/>
            <person name="Zhang Y."/>
            <person name="Li Z."/>
            <person name="Wang Q."/>
            <person name="Van de Peer Y."/>
            <person name="Marchal K."/>
            <person name="Chen J."/>
        </authorList>
    </citation>
    <scope>NUCLEOTIDE SEQUENCE [LARGE SCALE GENOMIC DNA]</scope>
    <source>
        <tissue evidence="1">Leaf</tissue>
    </source>
</reference>
<sequence>MRTGCHKNHTKSSWPKIVVRKWLNIKSRADEFHSDYATRGAVGTRERRKSCSDDERYVFLSCGFQGSVKLVSSVSNPRPRESPWIRTRPRLMAQFMAKERAPPCFQWMDWMVLAGP</sequence>
<evidence type="ECO:0000313" key="2">
    <source>
        <dbReference type="Proteomes" id="UP000607653"/>
    </source>
</evidence>
<comment type="caution">
    <text evidence="1">The sequence shown here is derived from an EMBL/GenBank/DDBJ whole genome shotgun (WGS) entry which is preliminary data.</text>
</comment>
<keyword evidence="2" id="KW-1185">Reference proteome</keyword>
<gene>
    <name evidence="1" type="ORF">HUJ06_006350</name>
</gene>